<dbReference type="GeneID" id="18163744"/>
<protein>
    <submittedName>
        <fullName evidence="3">F-box domain-containing protein</fullName>
    </submittedName>
</protein>
<organism evidence="3 4">
    <name type="scientific">Cordyceps militaris (strain CM01)</name>
    <name type="common">Caterpillar fungus</name>
    <dbReference type="NCBI Taxonomy" id="983644"/>
    <lineage>
        <taxon>Eukaryota</taxon>
        <taxon>Fungi</taxon>
        <taxon>Dikarya</taxon>
        <taxon>Ascomycota</taxon>
        <taxon>Pezizomycotina</taxon>
        <taxon>Sordariomycetes</taxon>
        <taxon>Hypocreomycetidae</taxon>
        <taxon>Hypocreales</taxon>
        <taxon>Cordycipitaceae</taxon>
        <taxon>Cordyceps</taxon>
    </lineage>
</organism>
<feature type="compositionally biased region" description="Polar residues" evidence="1">
    <location>
        <begin position="1192"/>
        <end position="1208"/>
    </location>
</feature>
<dbReference type="OrthoDB" id="3219396at2759"/>
<feature type="compositionally biased region" description="Basic and acidic residues" evidence="1">
    <location>
        <begin position="1091"/>
        <end position="1105"/>
    </location>
</feature>
<dbReference type="RefSeq" id="XP_006666932.1">
    <property type="nucleotide sequence ID" value="XM_006666869.1"/>
</dbReference>
<dbReference type="HOGENOM" id="CLU_249910_0_0_1"/>
<feature type="region of interest" description="Disordered" evidence="1">
    <location>
        <begin position="1"/>
        <end position="28"/>
    </location>
</feature>
<dbReference type="STRING" id="983644.G3J6M7"/>
<dbReference type="Proteomes" id="UP000001610">
    <property type="component" value="Unassembled WGS sequence"/>
</dbReference>
<dbReference type="InParanoid" id="G3J6M7"/>
<dbReference type="VEuPathDB" id="FungiDB:CCM_01714"/>
<dbReference type="Gene3D" id="6.10.140.2040">
    <property type="match status" value="1"/>
</dbReference>
<keyword evidence="2" id="KW-0472">Membrane</keyword>
<proteinExistence type="predicted"/>
<gene>
    <name evidence="3" type="ORF">CCM_01714</name>
</gene>
<evidence type="ECO:0000256" key="1">
    <source>
        <dbReference type="SAM" id="MobiDB-lite"/>
    </source>
</evidence>
<evidence type="ECO:0000313" key="3">
    <source>
        <dbReference type="EMBL" id="EGX97055.1"/>
    </source>
</evidence>
<feature type="compositionally biased region" description="Basic and acidic residues" evidence="1">
    <location>
        <begin position="1180"/>
        <end position="1189"/>
    </location>
</feature>
<dbReference type="KEGG" id="cmt:CCM_01714"/>
<keyword evidence="2" id="KW-1133">Transmembrane helix</keyword>
<name>G3J6M7_CORMM</name>
<keyword evidence="4" id="KW-1185">Reference proteome</keyword>
<dbReference type="eggNOG" id="ENOG502SC4D">
    <property type="taxonomic scope" value="Eukaryota"/>
</dbReference>
<evidence type="ECO:0000256" key="2">
    <source>
        <dbReference type="SAM" id="Phobius"/>
    </source>
</evidence>
<sequence length="1476" mass="162605">MQRDAFSAHQCKVAPQVNPEELSEETGTHTHSYTDVAAGRLASGAGVLPLLLASSLFHGSAAQLHHTATRMVEQAARSAAQWVVVVRLGARGREVRGLLFFLTADDGHVYHGNLGESRGCSLALGPRADTNTLGNVAPALKNLQQTEASFVCPFIILVAICLFHLAARLHAALRPDSKSALISIGPDGGSGTSVASRDRCGPHLSAVGYCDAVVRGTPWLPTWLVLPSTTLKKDTRRLLTVLLRQGCLKSISTTAYNGKSRGTPYYQPWSATQRGGNRSLTAAVRMGPDKVRRKTWHERWNYLLSFYCHDGRQASATVSLHSSPESHNGLRGCCAAPRPLGCLLLPACNLGREPRAAGATVKFPDATPLLGGSAAILSSKTGSATAEDIPQRGMHPLGPTTRPTPSSLPFSHLENIFMLTLDPHYEFLSCSSTPSRSSPLGRSCGRFHHRDHLIFDNDNNMLGKFSLFMGFGEANELSVWAKASEEDTVTWRYRSQERADPEWRYICESRMDCARRQGCMGRRALRFRLVADDGRVAGIMAVNPVVGRHFLTAAATVSLMTMAHAGVVYIDMYDRRDNSMRFKVTDFYAGFRVTAPAYHCRHKSYGRVTQRAAARIATNYVFDILKRRRYVDFRTGFNLPVRQRFAQLHCLFLCAKADQRVGPPSTVRCPRYHWPAIIWNCDKAKDGRMKRDREVGRGEHRSFGKGAKTRLQPNAQEHEAGCGQAIWGISKPKDAPERSVLQTGAYKVEYLILASWRIEYIASHHMTSETGRYASTLAATFLEYTLCFWWEDDYMEARASQGWCDGFQTKDQVYTMAITVRRLGVQKAAKAVWIWPSSIGRSSLDVFLVATLLASDMHIRLTSGEHGLGYGESHGTSVFKTAIRYRVGQHIDGPGRSLLIGCQRAEQTDKRKRPALAVCSSLVPSTYNIWPFDLDHHDGFILRGCNLIRPIKTIAAGIVPGHIRQPQVSASRATPLSDPCAVKPGADSATSCLLLPMPNLFSLCPPAQFLQLHPTRTSSQPTASLFLCSSLFLLVNAALRQAAHTVFVAAAVPLQGMAARNGCLKTTLDNPRPHTTTAFLSSFGRLAQAETGKKQDPDCPEKDRNNYTPKTPGSHPVAASGLTSIGSREYHKWSAALPPLQPSNSLPTAFSDEQLMDQPRSLAVSNCRRAHAPAATSRPQPERTPRDDVVATGTSTPTSKGTCRSSDAQPPLPVHGDYHDASGSAFGPRGLAYTPVPLSRNLGPSVRDLSLQTLPAEIVIHILGYLDSSTHISAVPKKRQQPNATVSISVDLTPSSSCAPHTQTVNACRYLRSLCADPVLHQYRLRRTRFTLPPLLAMHNRLSLEDLITRSIFLTHTSVVSRKLARSLVSIRLSRRLAARPSPEALVQRAVLPPECVPGMATVHVVPGLVAKRRAIEKERVKDGLRRWIAAKWRGEVQVREERARCRDEVRGVGRVWRLTRFWEQVGREEQRLAMR</sequence>
<keyword evidence="2" id="KW-0812">Transmembrane</keyword>
<feature type="region of interest" description="Disordered" evidence="1">
    <location>
        <begin position="1090"/>
        <end position="1121"/>
    </location>
</feature>
<feature type="region of interest" description="Disordered" evidence="1">
    <location>
        <begin position="382"/>
        <end position="403"/>
    </location>
</feature>
<feature type="transmembrane region" description="Helical" evidence="2">
    <location>
        <begin position="148"/>
        <end position="167"/>
    </location>
</feature>
<feature type="region of interest" description="Disordered" evidence="1">
    <location>
        <begin position="1167"/>
        <end position="1221"/>
    </location>
</feature>
<evidence type="ECO:0000313" key="4">
    <source>
        <dbReference type="Proteomes" id="UP000001610"/>
    </source>
</evidence>
<dbReference type="EMBL" id="JH126399">
    <property type="protein sequence ID" value="EGX97055.1"/>
    <property type="molecule type" value="Genomic_DNA"/>
</dbReference>
<accession>G3J6M7</accession>
<reference evidence="3 4" key="1">
    <citation type="journal article" date="2011" name="Genome Biol.">
        <title>Genome sequence of the insect pathogenic fungus Cordyceps militaris, a valued traditional Chinese medicine.</title>
        <authorList>
            <person name="Zheng P."/>
            <person name="Xia Y."/>
            <person name="Xiao G."/>
            <person name="Xiong C."/>
            <person name="Hu X."/>
            <person name="Zhang S."/>
            <person name="Zheng H."/>
            <person name="Huang Y."/>
            <person name="Zhou Y."/>
            <person name="Wang S."/>
            <person name="Zhao G.P."/>
            <person name="Liu X."/>
            <person name="St Leger R.J."/>
            <person name="Wang C."/>
        </authorList>
    </citation>
    <scope>NUCLEOTIDE SEQUENCE [LARGE SCALE GENOMIC DNA]</scope>
    <source>
        <strain evidence="3 4">CM01</strain>
    </source>
</reference>